<accession>A0A939BRE2</accession>
<dbReference type="InterPro" id="IPR056798">
    <property type="entry name" value="ADH_Fe_C"/>
</dbReference>
<dbReference type="PANTHER" id="PTHR43633">
    <property type="entry name" value="ALCOHOL DEHYDROGENASE YQHD"/>
    <property type="match status" value="1"/>
</dbReference>
<dbReference type="Proteomes" id="UP000717624">
    <property type="component" value="Unassembled WGS sequence"/>
</dbReference>
<dbReference type="GO" id="GO:0046872">
    <property type="term" value="F:metal ion binding"/>
    <property type="evidence" value="ECO:0007669"/>
    <property type="project" value="InterPro"/>
</dbReference>
<dbReference type="GO" id="GO:1990362">
    <property type="term" value="F:butanol dehydrogenase (NAD+) activity"/>
    <property type="evidence" value="ECO:0007669"/>
    <property type="project" value="InterPro"/>
</dbReference>
<dbReference type="PANTHER" id="PTHR43633:SF1">
    <property type="entry name" value="ALCOHOL DEHYDROGENASE YQHD"/>
    <property type="match status" value="1"/>
</dbReference>
<dbReference type="GO" id="GO:0008106">
    <property type="term" value="F:alcohol dehydrogenase (NADP+) activity"/>
    <property type="evidence" value="ECO:0007669"/>
    <property type="project" value="TreeGrafter"/>
</dbReference>
<evidence type="ECO:0000313" key="5">
    <source>
        <dbReference type="Proteomes" id="UP000717624"/>
    </source>
</evidence>
<dbReference type="AlphaFoldDB" id="A0A939BRE2"/>
<dbReference type="InterPro" id="IPR044731">
    <property type="entry name" value="BDH-like"/>
</dbReference>
<dbReference type="Pfam" id="PF25137">
    <property type="entry name" value="ADH_Fe_C"/>
    <property type="match status" value="1"/>
</dbReference>
<evidence type="ECO:0000259" key="2">
    <source>
        <dbReference type="Pfam" id="PF00465"/>
    </source>
</evidence>
<dbReference type="Gene3D" id="3.40.50.1970">
    <property type="match status" value="1"/>
</dbReference>
<dbReference type="RefSeq" id="WP_204517250.1">
    <property type="nucleotide sequence ID" value="NZ_BAABIN010000038.1"/>
</dbReference>
<comment type="caution">
    <text evidence="4">The sequence shown here is derived from an EMBL/GenBank/DDBJ whole genome shotgun (WGS) entry which is preliminary data.</text>
</comment>
<protein>
    <submittedName>
        <fullName evidence="4">Alcohol dehydrogenase YqhD (Iron-dependent ADH family)</fullName>
    </submittedName>
</protein>
<evidence type="ECO:0000313" key="4">
    <source>
        <dbReference type="EMBL" id="MBM7589517.1"/>
    </source>
</evidence>
<feature type="domain" description="Alcohol dehydrogenase iron-type/glycerol dehydrogenase GldA" evidence="2">
    <location>
        <begin position="9"/>
        <end position="185"/>
    </location>
</feature>
<dbReference type="SUPFAM" id="SSF56796">
    <property type="entry name" value="Dehydroquinate synthase-like"/>
    <property type="match status" value="1"/>
</dbReference>
<keyword evidence="1" id="KW-0560">Oxidoreductase</keyword>
<dbReference type="Gene3D" id="1.20.1090.10">
    <property type="entry name" value="Dehydroquinate synthase-like - alpha domain"/>
    <property type="match status" value="1"/>
</dbReference>
<dbReference type="FunFam" id="3.40.50.1970:FF:000003">
    <property type="entry name" value="Alcohol dehydrogenase, iron-containing"/>
    <property type="match status" value="1"/>
</dbReference>
<dbReference type="Pfam" id="PF00465">
    <property type="entry name" value="Fe-ADH"/>
    <property type="match status" value="1"/>
</dbReference>
<proteinExistence type="predicted"/>
<keyword evidence="5" id="KW-1185">Reference proteome</keyword>
<sequence>MYSFEVLFPTRIIFGVGELNRLGQEAKTLGKKALLVTGGTSAKKTGLLHRVEQLLQAAEVPFVLFDRVEPNPRTTTVDAAARLARLADCDFLIAVGGGSVMDAAKAIAAAAYSGKPIYDYMRGNPANVGKELVSIKEALPLLTVPTVAATGSEANGTSVLTHWETHEKSSINGPGLIPKISILDPALTYTVPAHVTAEACADIFSHIFEAYLISKGYTHIQDGLAETLIRELVRFSTVAINDPSNEEARATLLWTSTLAISPFTLGGRGAGFPLHKLEHTLSGYHDIAHGRGLAILAIPYFRQVILQDRPDRLARMGRNCFGITEQDDRTAAEAAIEAVSRWFEQLGITQKLSDFGMSRDELLPMAKDTIRINGQGTDHIVSSRPLRVQDVLAIYEACYE</sequence>
<dbReference type="GO" id="GO:1990002">
    <property type="term" value="F:methylglyoxal reductase (NADPH) (acetol producing) activity"/>
    <property type="evidence" value="ECO:0007669"/>
    <property type="project" value="TreeGrafter"/>
</dbReference>
<dbReference type="EMBL" id="JAFBEB010000003">
    <property type="protein sequence ID" value="MBM7589517.1"/>
    <property type="molecule type" value="Genomic_DNA"/>
</dbReference>
<feature type="domain" description="Fe-containing alcohol dehydrogenase-like C-terminal" evidence="3">
    <location>
        <begin position="196"/>
        <end position="398"/>
    </location>
</feature>
<evidence type="ECO:0000256" key="1">
    <source>
        <dbReference type="ARBA" id="ARBA00023002"/>
    </source>
</evidence>
<dbReference type="InterPro" id="IPR001670">
    <property type="entry name" value="ADH_Fe/GldA"/>
</dbReference>
<evidence type="ECO:0000259" key="3">
    <source>
        <dbReference type="Pfam" id="PF25137"/>
    </source>
</evidence>
<dbReference type="GO" id="GO:0005829">
    <property type="term" value="C:cytosol"/>
    <property type="evidence" value="ECO:0007669"/>
    <property type="project" value="TreeGrafter"/>
</dbReference>
<dbReference type="CDD" id="cd08187">
    <property type="entry name" value="BDH"/>
    <property type="match status" value="1"/>
</dbReference>
<organism evidence="4 5">
    <name type="scientific">Brevibacillus fulvus</name>
    <dbReference type="NCBI Taxonomy" id="1125967"/>
    <lineage>
        <taxon>Bacteria</taxon>
        <taxon>Bacillati</taxon>
        <taxon>Bacillota</taxon>
        <taxon>Bacilli</taxon>
        <taxon>Bacillales</taxon>
        <taxon>Paenibacillaceae</taxon>
        <taxon>Brevibacillus</taxon>
    </lineage>
</organism>
<gene>
    <name evidence="4" type="ORF">JOD01_001117</name>
</gene>
<reference evidence="4" key="1">
    <citation type="submission" date="2021-01" db="EMBL/GenBank/DDBJ databases">
        <title>Genomic Encyclopedia of Type Strains, Phase IV (KMG-IV): sequencing the most valuable type-strain genomes for metagenomic binning, comparative biology and taxonomic classification.</title>
        <authorList>
            <person name="Goeker M."/>
        </authorList>
    </citation>
    <scope>NUCLEOTIDE SEQUENCE</scope>
    <source>
        <strain evidence="4">DSM 25523</strain>
    </source>
</reference>
<name>A0A939BRE2_9BACL</name>